<dbReference type="RefSeq" id="WP_184831484.1">
    <property type="nucleotide sequence ID" value="NZ_JACHMN010000001.1"/>
</dbReference>
<dbReference type="EMBL" id="JACHMN010000001">
    <property type="protein sequence ID" value="MBB5867116.1"/>
    <property type="molecule type" value="Genomic_DNA"/>
</dbReference>
<protein>
    <recommendedName>
        <fullName evidence="3">HEAT repeat domain-containing protein</fullName>
    </recommendedName>
</protein>
<reference evidence="1 2" key="1">
    <citation type="submission" date="2020-08" db="EMBL/GenBank/DDBJ databases">
        <title>Sequencing the genomes of 1000 actinobacteria strains.</title>
        <authorList>
            <person name="Klenk H.-P."/>
        </authorList>
    </citation>
    <scope>NUCLEOTIDE SEQUENCE [LARGE SCALE GENOMIC DNA]</scope>
    <source>
        <strain evidence="1 2">DSM 45362</strain>
    </source>
</reference>
<dbReference type="SUPFAM" id="SSF48371">
    <property type="entry name" value="ARM repeat"/>
    <property type="match status" value="1"/>
</dbReference>
<evidence type="ECO:0000313" key="1">
    <source>
        <dbReference type="EMBL" id="MBB5867116.1"/>
    </source>
</evidence>
<evidence type="ECO:0000313" key="2">
    <source>
        <dbReference type="Proteomes" id="UP000587527"/>
    </source>
</evidence>
<accession>A0A841BIU1</accession>
<organism evidence="1 2">
    <name type="scientific">Allocatelliglobosispora scoriae</name>
    <dbReference type="NCBI Taxonomy" id="643052"/>
    <lineage>
        <taxon>Bacteria</taxon>
        <taxon>Bacillati</taxon>
        <taxon>Actinomycetota</taxon>
        <taxon>Actinomycetes</taxon>
        <taxon>Micromonosporales</taxon>
        <taxon>Micromonosporaceae</taxon>
        <taxon>Allocatelliglobosispora</taxon>
    </lineage>
</organism>
<sequence length="178" mass="20154">MPAWFADLWSADRARQNAAYESAMTASRDTAVPWAYDVWDEVVGRLRDPDNHSRAIAAQLLCNLAAHDTAGRVVADLDALIEVTRDKRFVTARHSLMALWRIGLAGDGQRRTVVAALDRRYRGSFEEKNGTLIRNDIVESLRKLHDSVADPQIEAAARALIEAEPDQKYRRKYAAHWR</sequence>
<name>A0A841BIU1_9ACTN</name>
<evidence type="ECO:0008006" key="3">
    <source>
        <dbReference type="Google" id="ProtNLM"/>
    </source>
</evidence>
<keyword evidence="2" id="KW-1185">Reference proteome</keyword>
<proteinExistence type="predicted"/>
<dbReference type="Gene3D" id="1.25.10.10">
    <property type="entry name" value="Leucine-rich Repeat Variant"/>
    <property type="match status" value="1"/>
</dbReference>
<dbReference type="InterPro" id="IPR016024">
    <property type="entry name" value="ARM-type_fold"/>
</dbReference>
<dbReference type="Proteomes" id="UP000587527">
    <property type="component" value="Unassembled WGS sequence"/>
</dbReference>
<comment type="caution">
    <text evidence="1">The sequence shown here is derived from an EMBL/GenBank/DDBJ whole genome shotgun (WGS) entry which is preliminary data.</text>
</comment>
<dbReference type="AlphaFoldDB" id="A0A841BIU1"/>
<gene>
    <name evidence="1" type="ORF">F4553_000495</name>
</gene>
<dbReference type="InterPro" id="IPR011989">
    <property type="entry name" value="ARM-like"/>
</dbReference>